<comment type="caution">
    <text evidence="3">The sequence shown here is derived from an EMBL/GenBank/DDBJ whole genome shotgun (WGS) entry which is preliminary data.</text>
</comment>
<keyword evidence="1" id="KW-0175">Coiled coil</keyword>
<feature type="coiled-coil region" evidence="1">
    <location>
        <begin position="274"/>
        <end position="313"/>
    </location>
</feature>
<accession>A0ABS5TR78</accession>
<gene>
    <name evidence="3" type="ORF">KIH74_28035</name>
</gene>
<feature type="compositionally biased region" description="Basic and acidic residues" evidence="2">
    <location>
        <begin position="30"/>
        <end position="47"/>
    </location>
</feature>
<feature type="compositionally biased region" description="Low complexity" evidence="2">
    <location>
        <begin position="61"/>
        <end position="72"/>
    </location>
</feature>
<dbReference type="RefSeq" id="WP_214159367.1">
    <property type="nucleotide sequence ID" value="NZ_JAHBAY010000014.1"/>
</dbReference>
<evidence type="ECO:0000313" key="4">
    <source>
        <dbReference type="Proteomes" id="UP001197247"/>
    </source>
</evidence>
<evidence type="ECO:0000256" key="2">
    <source>
        <dbReference type="SAM" id="MobiDB-lite"/>
    </source>
</evidence>
<evidence type="ECO:0000313" key="3">
    <source>
        <dbReference type="EMBL" id="MBT0772824.1"/>
    </source>
</evidence>
<sequence>MTTTVGSKTGDDLAEEWLNTGGIPVLGNDGAKRYPRRSDLRRAEARATSRPTPRNRPADNRPAAPSPARQRPGVSAPPSARAVRRPTRQAQFPLQSPYSSQAPSAAVLPIPRTAPGRPAGIDMPVPRATPADAFRRAVPQPPTAPIEVPAEWGLDLDDSPATAEPASKWRFGRLNTAATRLLVMALVVGAEGAAVSQLATLNNADSSSASSAFALTSAHDDSEADSEAEAQAAAQAAAQAEAEQAEVSAATLKSIKDASPAKASAALAQSEKGAKALAEKKRKEKAAAEKAKKEAAEKEAARLEAAKAEEAEATSTRQKALALENARKNPQAAAKILLADRGWSSAQYTCLDSLWTRESTWNYQATNPSSGAYGIPQALPGSKMASAGSDWKTNPVTQIRWGLDYIAERYGTPCGAWSHSESVGWY</sequence>
<dbReference type="SUPFAM" id="SSF53955">
    <property type="entry name" value="Lysozyme-like"/>
    <property type="match status" value="1"/>
</dbReference>
<feature type="compositionally biased region" description="Low complexity" evidence="2">
    <location>
        <begin position="95"/>
        <end position="106"/>
    </location>
</feature>
<evidence type="ECO:0008006" key="5">
    <source>
        <dbReference type="Google" id="ProtNLM"/>
    </source>
</evidence>
<organism evidence="3 4">
    <name type="scientific">Kineosporia corallincola</name>
    <dbReference type="NCBI Taxonomy" id="2835133"/>
    <lineage>
        <taxon>Bacteria</taxon>
        <taxon>Bacillati</taxon>
        <taxon>Actinomycetota</taxon>
        <taxon>Actinomycetes</taxon>
        <taxon>Kineosporiales</taxon>
        <taxon>Kineosporiaceae</taxon>
        <taxon>Kineosporia</taxon>
    </lineage>
</organism>
<dbReference type="Proteomes" id="UP001197247">
    <property type="component" value="Unassembled WGS sequence"/>
</dbReference>
<feature type="region of interest" description="Disordered" evidence="2">
    <location>
        <begin position="20"/>
        <end position="125"/>
    </location>
</feature>
<feature type="compositionally biased region" description="Low complexity" evidence="2">
    <location>
        <begin position="229"/>
        <end position="239"/>
    </location>
</feature>
<evidence type="ECO:0000256" key="1">
    <source>
        <dbReference type="SAM" id="Coils"/>
    </source>
</evidence>
<proteinExistence type="predicted"/>
<protein>
    <recommendedName>
        <fullName evidence="5">Lytic transglycosylase domain-containing protein</fullName>
    </recommendedName>
</protein>
<feature type="region of interest" description="Disordered" evidence="2">
    <location>
        <begin position="214"/>
        <end position="239"/>
    </location>
</feature>
<dbReference type="EMBL" id="JAHBAY010000014">
    <property type="protein sequence ID" value="MBT0772824.1"/>
    <property type="molecule type" value="Genomic_DNA"/>
</dbReference>
<dbReference type="InterPro" id="IPR023346">
    <property type="entry name" value="Lysozyme-like_dom_sf"/>
</dbReference>
<keyword evidence="4" id="KW-1185">Reference proteome</keyword>
<name>A0ABS5TR78_9ACTN</name>
<reference evidence="3 4" key="1">
    <citation type="submission" date="2021-05" db="EMBL/GenBank/DDBJ databases">
        <title>Kineosporia and Streptomyces sp. nov. two new marine actinobacteria isolated from Coral.</title>
        <authorList>
            <person name="Buangrab K."/>
            <person name="Sutthacheep M."/>
            <person name="Yeemin T."/>
            <person name="Harunari E."/>
            <person name="Igarashi Y."/>
            <person name="Kanchanasin P."/>
            <person name="Tanasupawat S."/>
            <person name="Phongsopitanun W."/>
        </authorList>
    </citation>
    <scope>NUCLEOTIDE SEQUENCE [LARGE SCALE GENOMIC DNA]</scope>
    <source>
        <strain evidence="3 4">J2-2</strain>
    </source>
</reference>